<sequence>MKTGKLLEELIDIAQMPKTDFAISMNMTPSGLSKILKGGRLPLLKEKREFCKKAAAYFADALYDHSCYLKLIHIYPVIYDFNSRYELERFLSYAIEYALDEDFDEESNGNLSFRNRKSSFMGNKTILNMLCVFISGYIMDNPDIPLEFCSTIPLFDQAYSDIFPRIKLSRLRRGERAAFNHFFYMPEIEASSGDPNTVLLSSIAKAQDYMDLNLWEITENMNCSFLFLKGQFLLLFSLPLDRLPLMTFVTDKGYLNLFSDSLAKKEAKKISYSGREAAALLEEDPSLLTRLMERHVEAVYNFIPIGYLIGKKDLEPIKGRDISKRAILEFFHRVLDRDPLFFMAVNAMFEFCAVGKAIVPFFGTIDFSPKERIQYLQRFNALMNNKSTDKIKALNGEQPKATVICLQGMNLVYTIDHDYKDEKIHFFESDLFQKNLSKEIEDSTIKVLEFSPDLWQAYLNEVSKNLDQRDL</sequence>
<dbReference type="RefSeq" id="WP_349948743.1">
    <property type="nucleotide sequence ID" value="NZ_CP157940.1"/>
</dbReference>
<proteinExistence type="predicted"/>
<organism evidence="1">
    <name type="scientific">Lacrimispora sp. BS-2</name>
    <dbReference type="NCBI Taxonomy" id="3151850"/>
    <lineage>
        <taxon>Bacteria</taxon>
        <taxon>Bacillati</taxon>
        <taxon>Bacillota</taxon>
        <taxon>Clostridia</taxon>
        <taxon>Lachnospirales</taxon>
        <taxon>Lachnospiraceae</taxon>
        <taxon>Lacrimispora</taxon>
    </lineage>
</organism>
<dbReference type="EMBL" id="CP157940">
    <property type="protein sequence ID" value="XBS56115.1"/>
    <property type="molecule type" value="Genomic_DNA"/>
</dbReference>
<evidence type="ECO:0000313" key="1">
    <source>
        <dbReference type="EMBL" id="XBS56115.1"/>
    </source>
</evidence>
<evidence type="ECO:0008006" key="2">
    <source>
        <dbReference type="Google" id="ProtNLM"/>
    </source>
</evidence>
<accession>A0AAU7PV04</accession>
<gene>
    <name evidence="1" type="ORF">ABFV83_10110</name>
</gene>
<dbReference type="AlphaFoldDB" id="A0AAU7PV04"/>
<reference evidence="1" key="1">
    <citation type="submission" date="2024-06" db="EMBL/GenBank/DDBJ databases">
        <title>Lacrimispora cavernae sp. nov., a novel anaerobe isolated from bat guano pile inside a cave.</title>
        <authorList>
            <person name="Miller S.L."/>
            <person name="Lu N."/>
            <person name="King J."/>
            <person name="Sankaranarayanan K."/>
            <person name="Lawson P.A."/>
        </authorList>
    </citation>
    <scope>NUCLEOTIDE SEQUENCE</scope>
    <source>
        <strain evidence="1">BS-2</strain>
    </source>
</reference>
<protein>
    <recommendedName>
        <fullName evidence="2">Transcriptional regulator</fullName>
    </recommendedName>
</protein>
<name>A0AAU7PV04_9FIRM</name>